<feature type="domain" description="RNA polymerase N-terminal" evidence="10">
    <location>
        <begin position="239"/>
        <end position="518"/>
    </location>
</feature>
<evidence type="ECO:0000256" key="8">
    <source>
        <dbReference type="RuleBase" id="RU004279"/>
    </source>
</evidence>
<feature type="binding site" evidence="7">
    <location>
        <position position="73"/>
    </location>
    <ligand>
        <name>Zn(2+)</name>
        <dbReference type="ChEBI" id="CHEBI:29105"/>
        <label>1</label>
    </ligand>
</feature>
<feature type="binding site" evidence="7">
    <location>
        <position position="894"/>
    </location>
    <ligand>
        <name>Zn(2+)</name>
        <dbReference type="ChEBI" id="CHEBI:29105"/>
        <label>2</label>
    </ligand>
</feature>
<gene>
    <name evidence="7" type="primary">rpoC</name>
    <name evidence="11" type="ORF">VP91_00010500</name>
</gene>
<comment type="similarity">
    <text evidence="7 8">Belongs to the RNA polymerase beta' chain family.</text>
</comment>
<dbReference type="Gene3D" id="2.40.50.100">
    <property type="match status" value="3"/>
</dbReference>
<dbReference type="Gene3D" id="1.10.150.390">
    <property type="match status" value="1"/>
</dbReference>
<dbReference type="InterPro" id="IPR000722">
    <property type="entry name" value="RNA_pol_asu"/>
</dbReference>
<evidence type="ECO:0000256" key="3">
    <source>
        <dbReference type="ARBA" id="ARBA00022695"/>
    </source>
</evidence>
<comment type="caution">
    <text evidence="11">The sequence shown here is derived from an EMBL/GenBank/DDBJ whole genome shotgun (WGS) entry which is preliminary data.</text>
</comment>
<feature type="binding site" evidence="7">
    <location>
        <position position="75"/>
    </location>
    <ligand>
        <name>Zn(2+)</name>
        <dbReference type="ChEBI" id="CHEBI:29105"/>
        <label>1</label>
    </ligand>
</feature>
<proteinExistence type="inferred from homology"/>
<reference evidence="11 12" key="1">
    <citation type="submission" date="2019-07" db="EMBL/GenBank/DDBJ databases">
        <title>SAR11 Genome Evolution.</title>
        <authorList>
            <person name="Giovannoni S."/>
        </authorList>
    </citation>
    <scope>NUCLEOTIDE SEQUENCE [LARGE SCALE GENOMIC DNA]</scope>
    <source>
        <strain evidence="11 12">HTCC9565</strain>
    </source>
</reference>
<dbReference type="Pfam" id="PF00623">
    <property type="entry name" value="RNA_pol_Rpb1_2"/>
    <property type="match status" value="2"/>
</dbReference>
<dbReference type="InterPro" id="IPR044893">
    <property type="entry name" value="RNA_pol_Rpb1_clamp_domain"/>
</dbReference>
<dbReference type="Gene3D" id="1.10.132.30">
    <property type="match status" value="1"/>
</dbReference>
<dbReference type="Proteomes" id="UP001166004">
    <property type="component" value="Unassembled WGS sequence"/>
</dbReference>
<comment type="function">
    <text evidence="7 8">DNA-dependent RNA polymerase catalyzes the transcription of DNA into RNA using the four ribonucleoside triphosphates as substrates.</text>
</comment>
<dbReference type="Gene3D" id="4.10.860.120">
    <property type="entry name" value="RNA polymerase II, clamp domain"/>
    <property type="match status" value="1"/>
</dbReference>
<dbReference type="InterPro" id="IPR007080">
    <property type="entry name" value="RNA_pol_Rpb1_1"/>
</dbReference>
<sequence>MKNELTNLFKNTGISEAQNFNSIKITLASPEKIKSWTYGEIKKPETINYRTFRPEKDGLFCARIFGPIKDYECLCGKYKRMKFRGIICEKCGVEVTKSNVRRERMGHINLATPVAHIWFLKSLPSRISLAVDMKLKEVERVLYFENFIVIEPGLTGLKKHQLLNEEELAKHQDEFGEESFEVGIGAEAILSILKSMDLELERKNLINSIKETKSKVNEERSIKRLKLIESFIETGQKPEWMILTVIPVIPPELRPLVPLDGGRFATSDLNDLYRRVINRNNRLKRLMDLKAPHIIVRNEKRMLQESVDALFDNGRRGRVITGTGKRPLKSLAEMLKGKQGRFRQNLLGKRVDYSGRSVIVVGPDLKLHECGLPKKMALELFKPFLYARLNKLGLASTIKQAKKLVEKETNAVWDALELIVREHPVILNRAPTLHRLGVQAFEPKLIEGDAIELHPLCCAAFNADFDGDQMAVHVPLSLEAQLEARILMLSTNNILSPSNGKPIIVPSQDMILGLYYLSQAPFQTEKPDGYFVNNNEIEHALSTGQIKVHSTIVSRFETVDEKGNQKFEKHTTTAGRFLLANLLPKNKDITFSLIDRLLPKKTVSEIIDSVFRFCGQKTTVIFCDHLKDLGFKHAFKAGISFGKDDLVIPENKGQLIEDTKKLIADYENQYSEGLITRGEKYNKVVDAWSKCTDKVAGEMMRGISATESTPEGMKINSVFMMADSGARGSAAQMKQLAGMRGLIAKPSGEIIETPIISNFKEGLTALEYFNSTHGARKGLADTALKTASSGYLTRRLCDVAQDLTITKIKCENPGFIELGEILEGGNVVVSLSERALGRVTAFDVKNPITGEVVIKKETMIDEAGCDKIDAAGVKFIKAYSVMTCSSKLGVCATCYGRDLSRGKMVHVGEAIGMISAQSIGEPGTQLTMRTFHVGGTASVKQESQIISKTAGTLKIINSNLLEDSKKNLIVMGRNTQLSIEDDNGVQVAIYKVAYGSKLFFQNGDKVKSNDKICEWDPYTTPVIAEKSGIAGYVDLIDGVSIQETTDDATGISSKSVIDWRAQSKNTDLKPRITLRDGKGNVIKKADDNEARYYLVPDSILSVKDGQKIFAGDIIARLPKETTKTKDITGGLPRVAELFEARKAKDSAIIAENDGQVLFGKEVRGKQKISIQPEDGEASNYLIPKGKHINFNQGEKIKKGEYLLDGQPLPHDILRILGIKDLTEYFVNQVQEVYRLQGVIINDKHIETILRQMLKKIEVKVSGDSSYLPGEMIDRIKFDITNEKLVAEGKNPAVGERVLMGITKASLQTESFISAASFQETTRVLTDAAIKGKVDPLNGLKENVIVGRLVPAGTGHIKNNWNKKALEDDNKFLAEQDKIEPSESTETQANQ</sequence>
<dbReference type="Gene3D" id="1.10.1790.20">
    <property type="match status" value="1"/>
</dbReference>
<dbReference type="InterPro" id="IPR038120">
    <property type="entry name" value="Rpb1_funnel_sf"/>
</dbReference>
<comment type="catalytic activity">
    <reaction evidence="6 7 8">
        <text>RNA(n) + a ribonucleoside 5'-triphosphate = RNA(n+1) + diphosphate</text>
        <dbReference type="Rhea" id="RHEA:21248"/>
        <dbReference type="Rhea" id="RHEA-COMP:14527"/>
        <dbReference type="Rhea" id="RHEA-COMP:17342"/>
        <dbReference type="ChEBI" id="CHEBI:33019"/>
        <dbReference type="ChEBI" id="CHEBI:61557"/>
        <dbReference type="ChEBI" id="CHEBI:140395"/>
        <dbReference type="EC" id="2.7.7.6"/>
    </reaction>
</comment>
<dbReference type="EMBL" id="LANA01000002">
    <property type="protein sequence ID" value="NMN67896.1"/>
    <property type="molecule type" value="Genomic_DNA"/>
</dbReference>
<feature type="binding site" evidence="7">
    <location>
        <position position="884"/>
    </location>
    <ligand>
        <name>Zn(2+)</name>
        <dbReference type="ChEBI" id="CHEBI:29105"/>
        <label>2</label>
    </ligand>
</feature>
<feature type="compositionally biased region" description="Basic and acidic residues" evidence="9">
    <location>
        <begin position="1371"/>
        <end position="1380"/>
    </location>
</feature>
<accession>A0ABX1T4V1</accession>
<dbReference type="SUPFAM" id="SSF64484">
    <property type="entry name" value="beta and beta-prime subunits of DNA dependent RNA-polymerase"/>
    <property type="match status" value="1"/>
</dbReference>
<organism evidence="11 12">
    <name type="scientific">Pelagibacter ubique</name>
    <dbReference type="NCBI Taxonomy" id="198252"/>
    <lineage>
        <taxon>Bacteria</taxon>
        <taxon>Pseudomonadati</taxon>
        <taxon>Pseudomonadota</taxon>
        <taxon>Alphaproteobacteria</taxon>
        <taxon>Candidatus Pelagibacterales</taxon>
        <taxon>Candidatus Pelagibacteraceae</taxon>
        <taxon>Candidatus Pelagibacter</taxon>
    </lineage>
</organism>
<dbReference type="InterPro" id="IPR007081">
    <property type="entry name" value="RNA_pol_Rpb1_5"/>
</dbReference>
<dbReference type="Gene3D" id="1.10.274.100">
    <property type="entry name" value="RNA polymerase Rpb1, domain 3"/>
    <property type="match status" value="2"/>
</dbReference>
<dbReference type="InterPro" id="IPR007066">
    <property type="entry name" value="RNA_pol_Rpb1_3"/>
</dbReference>
<feature type="region of interest" description="Disordered" evidence="9">
    <location>
        <begin position="1371"/>
        <end position="1390"/>
    </location>
</feature>
<feature type="binding site" evidence="7">
    <location>
        <position position="91"/>
    </location>
    <ligand>
        <name>Zn(2+)</name>
        <dbReference type="ChEBI" id="CHEBI:29105"/>
        <label>1</label>
    </ligand>
</feature>
<dbReference type="InterPro" id="IPR012754">
    <property type="entry name" value="DNA-dir_RpoC_beta_prime_bact"/>
</dbReference>
<dbReference type="InterPro" id="IPR006592">
    <property type="entry name" value="RNA_pol_N"/>
</dbReference>
<feature type="binding site" evidence="7">
    <location>
        <position position="891"/>
    </location>
    <ligand>
        <name>Zn(2+)</name>
        <dbReference type="ChEBI" id="CHEBI:29105"/>
        <label>2</label>
    </ligand>
</feature>
<dbReference type="CDD" id="cd02655">
    <property type="entry name" value="RNAP_beta'_C"/>
    <property type="match status" value="1"/>
</dbReference>
<name>A0ABX1T4V1_PELUQ</name>
<dbReference type="InterPro" id="IPR007083">
    <property type="entry name" value="RNA_pol_Rpb1_4"/>
</dbReference>
<evidence type="ECO:0000259" key="10">
    <source>
        <dbReference type="SMART" id="SM00663"/>
    </source>
</evidence>
<dbReference type="PANTHER" id="PTHR19376:SF54">
    <property type="entry name" value="DNA-DIRECTED RNA POLYMERASE SUBUNIT BETA"/>
    <property type="match status" value="1"/>
</dbReference>
<feature type="binding site" evidence="7">
    <location>
        <position position="468"/>
    </location>
    <ligand>
        <name>Mg(2+)</name>
        <dbReference type="ChEBI" id="CHEBI:18420"/>
    </ligand>
</feature>
<keyword evidence="3 7" id="KW-0548">Nucleotidyltransferase</keyword>
<keyword evidence="2 7" id="KW-0808">Transferase</keyword>
<feature type="compositionally biased region" description="Polar residues" evidence="9">
    <location>
        <begin position="1381"/>
        <end position="1390"/>
    </location>
</feature>
<dbReference type="NCBIfam" id="TIGR02386">
    <property type="entry name" value="rpoC_TIGR"/>
    <property type="match status" value="1"/>
</dbReference>
<evidence type="ECO:0000256" key="1">
    <source>
        <dbReference type="ARBA" id="ARBA00022478"/>
    </source>
</evidence>
<protein>
    <recommendedName>
        <fullName evidence="7">DNA-directed RNA polymerase subunit beta'</fullName>
        <shortName evidence="7">RNAP subunit beta'</shortName>
        <ecNumber evidence="7">2.7.7.6</ecNumber>
    </recommendedName>
    <alternativeName>
        <fullName evidence="7">RNA polymerase subunit beta'</fullName>
    </alternativeName>
    <alternativeName>
        <fullName evidence="7">Transcriptase subunit beta'</fullName>
    </alternativeName>
</protein>
<feature type="binding site" evidence="7">
    <location>
        <position position="466"/>
    </location>
    <ligand>
        <name>Mg(2+)</name>
        <dbReference type="ChEBI" id="CHEBI:18420"/>
    </ligand>
</feature>
<keyword evidence="12" id="KW-1185">Reference proteome</keyword>
<evidence type="ECO:0000313" key="12">
    <source>
        <dbReference type="Proteomes" id="UP001166004"/>
    </source>
</evidence>
<keyword evidence="7" id="KW-0460">Magnesium</keyword>
<comment type="subunit">
    <text evidence="7">The RNAP catalytic core consists of 2 alpha, 1 beta, 1 beta' and 1 omega subunit. When a sigma factor is associated with the core the holoenzyme is formed, which can initiate transcription.</text>
</comment>
<dbReference type="CDD" id="cd01609">
    <property type="entry name" value="RNAP_beta'_N"/>
    <property type="match status" value="1"/>
</dbReference>
<evidence type="ECO:0000256" key="4">
    <source>
        <dbReference type="ARBA" id="ARBA00022723"/>
    </source>
</evidence>
<keyword evidence="5 7" id="KW-0804">Transcription</keyword>
<dbReference type="PANTHER" id="PTHR19376">
    <property type="entry name" value="DNA-DIRECTED RNA POLYMERASE"/>
    <property type="match status" value="1"/>
</dbReference>
<keyword evidence="4 7" id="KW-0479">Metal-binding</keyword>
<comment type="cofactor">
    <cofactor evidence="7">
        <name>Mg(2+)</name>
        <dbReference type="ChEBI" id="CHEBI:18420"/>
    </cofactor>
    <text evidence="7">Binds 1 Mg(2+) ion per subunit.</text>
</comment>
<dbReference type="Pfam" id="PF04983">
    <property type="entry name" value="RNA_pol_Rpb1_3"/>
    <property type="match status" value="1"/>
</dbReference>
<evidence type="ECO:0000256" key="7">
    <source>
        <dbReference type="HAMAP-Rule" id="MF_01322"/>
    </source>
</evidence>
<evidence type="ECO:0000256" key="2">
    <source>
        <dbReference type="ARBA" id="ARBA00022679"/>
    </source>
</evidence>
<evidence type="ECO:0000256" key="6">
    <source>
        <dbReference type="ARBA" id="ARBA00048552"/>
    </source>
</evidence>
<dbReference type="GO" id="GO:0000428">
    <property type="term" value="C:DNA-directed RNA polymerase complex"/>
    <property type="evidence" value="ECO:0007669"/>
    <property type="project" value="UniProtKB-KW"/>
</dbReference>
<feature type="binding site" evidence="7">
    <location>
        <position position="464"/>
    </location>
    <ligand>
        <name>Mg(2+)</name>
        <dbReference type="ChEBI" id="CHEBI:18420"/>
    </ligand>
</feature>
<evidence type="ECO:0000256" key="9">
    <source>
        <dbReference type="SAM" id="MobiDB-lite"/>
    </source>
</evidence>
<dbReference type="Gene3D" id="2.40.40.20">
    <property type="match status" value="1"/>
</dbReference>
<feature type="binding site" evidence="7">
    <location>
        <position position="88"/>
    </location>
    <ligand>
        <name>Zn(2+)</name>
        <dbReference type="ChEBI" id="CHEBI:29105"/>
        <label>1</label>
    </ligand>
</feature>
<dbReference type="RefSeq" id="WP_169036395.1">
    <property type="nucleotide sequence ID" value="NZ_LANA01000002.1"/>
</dbReference>
<dbReference type="Pfam" id="PF04998">
    <property type="entry name" value="RNA_pol_Rpb1_5"/>
    <property type="match status" value="1"/>
</dbReference>
<dbReference type="HAMAP" id="MF_01322">
    <property type="entry name" value="RNApol_bact_RpoC"/>
    <property type="match status" value="1"/>
</dbReference>
<feature type="binding site" evidence="7">
    <location>
        <position position="810"/>
    </location>
    <ligand>
        <name>Zn(2+)</name>
        <dbReference type="ChEBI" id="CHEBI:29105"/>
        <label>2</label>
    </ligand>
</feature>
<comment type="cofactor">
    <cofactor evidence="7">
        <name>Zn(2+)</name>
        <dbReference type="ChEBI" id="CHEBI:29105"/>
    </cofactor>
    <text evidence="7">Binds 2 Zn(2+) ions per subunit.</text>
</comment>
<keyword evidence="1 7" id="KW-0240">DNA-directed RNA polymerase</keyword>
<dbReference type="InterPro" id="IPR045867">
    <property type="entry name" value="DNA-dir_RpoC_beta_prime"/>
</dbReference>
<dbReference type="SMART" id="SM00663">
    <property type="entry name" value="RPOLA_N"/>
    <property type="match status" value="1"/>
</dbReference>
<dbReference type="Pfam" id="PF04997">
    <property type="entry name" value="RNA_pol_Rpb1_1"/>
    <property type="match status" value="1"/>
</dbReference>
<dbReference type="InterPro" id="IPR042102">
    <property type="entry name" value="RNA_pol_Rpb1_3_sf"/>
</dbReference>
<evidence type="ECO:0000256" key="5">
    <source>
        <dbReference type="ARBA" id="ARBA00023163"/>
    </source>
</evidence>
<dbReference type="EC" id="2.7.7.6" evidence="7"/>
<dbReference type="Pfam" id="PF05000">
    <property type="entry name" value="RNA_pol_Rpb1_4"/>
    <property type="match status" value="1"/>
</dbReference>
<keyword evidence="7" id="KW-0862">Zinc</keyword>
<evidence type="ECO:0000313" key="11">
    <source>
        <dbReference type="EMBL" id="NMN67896.1"/>
    </source>
</evidence>
<dbReference type="Gene3D" id="1.10.40.90">
    <property type="match status" value="1"/>
</dbReference>